<sequence>MEKIRIGNTLIGNGEPCFIVAEAGVNHDGDINLAKKLIDAAKEAGADAVKFQTWKTENMILKDVEMAEYQKENISYKESQYEMLKKLELPYAGHFELKKYADRLGLVFFSTMEDKESIDFLIKNLKIPLIKVGSGDLTNYPLLKYTARFKKPMVLSTGMATLSEVDEAVRTVLNEGNDNIILLQCTTQYPCTYEDINLRAMLGLKETFKTIVGFSDHSLGVECAVAAIALGAKYIEKHFTLDRNLSGPDHKASLEPEEFKRMVDAIRNTEKALGDGIKKPMPSELKNKKITVRKIVASKGIKKGEPLNEDNITFKRAKYGLDARYYIFVDGKRAKKDISKDDAITFDFIEG</sequence>
<dbReference type="Pfam" id="PF03102">
    <property type="entry name" value="NeuB"/>
    <property type="match status" value="1"/>
</dbReference>
<dbReference type="PANTHER" id="PTHR42966:SF1">
    <property type="entry name" value="SIALIC ACID SYNTHASE"/>
    <property type="match status" value="1"/>
</dbReference>
<gene>
    <name evidence="2" type="ORF">IMBEDNDK_00030</name>
</gene>
<dbReference type="CDD" id="cd11615">
    <property type="entry name" value="SAF_NeuB_like"/>
    <property type="match status" value="1"/>
</dbReference>
<name>A0A7G9YLD6_9EURY</name>
<organism evidence="2">
    <name type="scientific">Candidatus Methanogaster sp. ANME-2c ERB4</name>
    <dbReference type="NCBI Taxonomy" id="2759911"/>
    <lineage>
        <taxon>Archaea</taxon>
        <taxon>Methanobacteriati</taxon>
        <taxon>Methanobacteriota</taxon>
        <taxon>Stenosarchaea group</taxon>
        <taxon>Methanomicrobia</taxon>
        <taxon>Methanosarcinales</taxon>
        <taxon>ANME-2 cluster</taxon>
        <taxon>Candidatus Methanogasteraceae</taxon>
        <taxon>Candidatus Methanogaster</taxon>
    </lineage>
</organism>
<dbReference type="InterPro" id="IPR006190">
    <property type="entry name" value="SAF_AFP_Neu5Ac"/>
</dbReference>
<dbReference type="NCBIfam" id="TIGR03569">
    <property type="entry name" value="NeuB_NnaB"/>
    <property type="match status" value="1"/>
</dbReference>
<dbReference type="PANTHER" id="PTHR42966">
    <property type="entry name" value="N-ACETYLNEURAMINATE SYNTHASE"/>
    <property type="match status" value="1"/>
</dbReference>
<dbReference type="SUPFAM" id="SSF51269">
    <property type="entry name" value="AFP III-like domain"/>
    <property type="match status" value="1"/>
</dbReference>
<accession>A0A7G9YLD6</accession>
<dbReference type="Gene3D" id="3.90.1210.10">
    <property type="entry name" value="Antifreeze-like/N-acetylneuraminic acid synthase C-terminal domain"/>
    <property type="match status" value="1"/>
</dbReference>
<evidence type="ECO:0000313" key="2">
    <source>
        <dbReference type="EMBL" id="QNO48820.1"/>
    </source>
</evidence>
<reference evidence="2" key="1">
    <citation type="submission" date="2020-06" db="EMBL/GenBank/DDBJ databases">
        <title>Unique genomic features of the anaerobic methanotrophic archaea.</title>
        <authorList>
            <person name="Chadwick G.L."/>
            <person name="Skennerton C.T."/>
            <person name="Laso-Perez R."/>
            <person name="Leu A.O."/>
            <person name="Speth D.R."/>
            <person name="Yu H."/>
            <person name="Morgan-Lang C."/>
            <person name="Hatzenpichler R."/>
            <person name="Goudeau D."/>
            <person name="Malmstrom R."/>
            <person name="Brazelton W.J."/>
            <person name="Woyke T."/>
            <person name="Hallam S.J."/>
            <person name="Tyson G.W."/>
            <person name="Wegener G."/>
            <person name="Boetius A."/>
            <person name="Orphan V."/>
        </authorList>
    </citation>
    <scope>NUCLEOTIDE SEQUENCE</scope>
</reference>
<dbReference type="InterPro" id="IPR051690">
    <property type="entry name" value="PseI-like"/>
</dbReference>
<dbReference type="GO" id="GO:0047444">
    <property type="term" value="F:N-acylneuraminate-9-phosphate synthase activity"/>
    <property type="evidence" value="ECO:0007669"/>
    <property type="project" value="TreeGrafter"/>
</dbReference>
<dbReference type="InterPro" id="IPR013132">
    <property type="entry name" value="PseI/NeuA/B-like_N"/>
</dbReference>
<dbReference type="InterPro" id="IPR036732">
    <property type="entry name" value="AFP_Neu5c_C_sf"/>
</dbReference>
<feature type="domain" description="AFP-like" evidence="1">
    <location>
        <begin position="294"/>
        <end position="351"/>
    </location>
</feature>
<dbReference type="EMBL" id="MT631362">
    <property type="protein sequence ID" value="QNO48820.1"/>
    <property type="molecule type" value="Genomic_DNA"/>
</dbReference>
<dbReference type="SUPFAM" id="SSF51569">
    <property type="entry name" value="Aldolase"/>
    <property type="match status" value="1"/>
</dbReference>
<evidence type="ECO:0000259" key="1">
    <source>
        <dbReference type="PROSITE" id="PS50844"/>
    </source>
</evidence>
<dbReference type="PROSITE" id="PS50844">
    <property type="entry name" value="AFP_LIKE"/>
    <property type="match status" value="1"/>
</dbReference>
<protein>
    <recommendedName>
        <fullName evidence="1">AFP-like domain-containing protein</fullName>
    </recommendedName>
</protein>
<dbReference type="InterPro" id="IPR013974">
    <property type="entry name" value="SAF"/>
</dbReference>
<dbReference type="InterPro" id="IPR020007">
    <property type="entry name" value="NeuB/NeuA"/>
</dbReference>
<dbReference type="InterPro" id="IPR013785">
    <property type="entry name" value="Aldolase_TIM"/>
</dbReference>
<dbReference type="Pfam" id="PF08666">
    <property type="entry name" value="SAF"/>
    <property type="match status" value="1"/>
</dbReference>
<dbReference type="AlphaFoldDB" id="A0A7G9YLD6"/>
<dbReference type="GO" id="GO:0016051">
    <property type="term" value="P:carbohydrate biosynthetic process"/>
    <property type="evidence" value="ECO:0007669"/>
    <property type="project" value="InterPro"/>
</dbReference>
<dbReference type="SMART" id="SM00858">
    <property type="entry name" value="SAF"/>
    <property type="match status" value="1"/>
</dbReference>
<proteinExistence type="predicted"/>
<dbReference type="InterPro" id="IPR057736">
    <property type="entry name" value="SAF_PseI/NeuA/NeuB"/>
</dbReference>
<dbReference type="Gene3D" id="3.20.20.70">
    <property type="entry name" value="Aldolase class I"/>
    <property type="match status" value="1"/>
</dbReference>